<dbReference type="Proteomes" id="UP000572212">
    <property type="component" value="Unassembled WGS sequence"/>
</dbReference>
<dbReference type="InterPro" id="IPR024496">
    <property type="entry name" value="Spore_germ_GerPE"/>
</dbReference>
<proteinExistence type="predicted"/>
<name>A0A841RLY5_9BACI</name>
<dbReference type="EMBL" id="JACHON010000004">
    <property type="protein sequence ID" value="MBB6512633.1"/>
    <property type="molecule type" value="Genomic_DNA"/>
</dbReference>
<accession>A0A841RLY5</accession>
<keyword evidence="2" id="KW-1185">Reference proteome</keyword>
<dbReference type="RefSeq" id="WP_184246208.1">
    <property type="nucleotide sequence ID" value="NZ_BAAACU010000028.1"/>
</dbReference>
<reference evidence="1 2" key="1">
    <citation type="submission" date="2020-08" db="EMBL/GenBank/DDBJ databases">
        <title>Genomic Encyclopedia of Type Strains, Phase IV (KMG-IV): sequencing the most valuable type-strain genomes for metagenomic binning, comparative biology and taxonomic classification.</title>
        <authorList>
            <person name="Goeker M."/>
        </authorList>
    </citation>
    <scope>NUCLEOTIDE SEQUENCE [LARGE SCALE GENOMIC DNA]</scope>
    <source>
        <strain evidence="1 2">DSM 11805</strain>
    </source>
</reference>
<evidence type="ECO:0000313" key="1">
    <source>
        <dbReference type="EMBL" id="MBB6512633.1"/>
    </source>
</evidence>
<dbReference type="AlphaFoldDB" id="A0A841RLY5"/>
<organism evidence="1 2">
    <name type="scientific">Gracilibacillus halotolerans</name>
    <dbReference type="NCBI Taxonomy" id="74386"/>
    <lineage>
        <taxon>Bacteria</taxon>
        <taxon>Bacillati</taxon>
        <taxon>Bacillota</taxon>
        <taxon>Bacilli</taxon>
        <taxon>Bacillales</taxon>
        <taxon>Bacillaceae</taxon>
        <taxon>Gracilibacillus</taxon>
    </lineage>
</organism>
<dbReference type="Pfam" id="PF10970">
    <property type="entry name" value="GerPE"/>
    <property type="match status" value="1"/>
</dbReference>
<sequence>MDKRATRIRYLDVETVSFSSIVQIGDSRSVKPSADILAVQKSGQPPSDLGFAWDRYPIFQTKLLPKIRTNIIDGDHFHASDIKIRKVDVLGVSASSIIHVGNTSHVNSLARTKHIRLVHSNDHS</sequence>
<comment type="caution">
    <text evidence="1">The sequence shown here is derived from an EMBL/GenBank/DDBJ whole genome shotgun (WGS) entry which is preliminary data.</text>
</comment>
<evidence type="ECO:0000313" key="2">
    <source>
        <dbReference type="Proteomes" id="UP000572212"/>
    </source>
</evidence>
<gene>
    <name evidence="1" type="ORF">GGQ92_001419</name>
</gene>
<protein>
    <submittedName>
        <fullName evidence="1">Spore germination protein PE</fullName>
    </submittedName>
</protein>